<dbReference type="PANTHER" id="PTHR48098:SF6">
    <property type="entry name" value="FERRI-BACILLIBACTIN ESTERASE BESA"/>
    <property type="match status" value="1"/>
</dbReference>
<dbReference type="EMBL" id="CP133721">
    <property type="protein sequence ID" value="WMW78459.1"/>
    <property type="molecule type" value="Genomic_DNA"/>
</dbReference>
<organism evidence="2 3">
    <name type="scientific">Flavobacterium nakdongensis</name>
    <dbReference type="NCBI Taxonomy" id="3073563"/>
    <lineage>
        <taxon>Bacteria</taxon>
        <taxon>Pseudomonadati</taxon>
        <taxon>Bacteroidota</taxon>
        <taxon>Flavobacteriia</taxon>
        <taxon>Flavobacteriales</taxon>
        <taxon>Flavobacteriaceae</taxon>
        <taxon>Flavobacterium</taxon>
    </lineage>
</organism>
<name>A0ABY9RCS0_9FLAO</name>
<evidence type="ECO:0000313" key="2">
    <source>
        <dbReference type="EMBL" id="WMW78459.1"/>
    </source>
</evidence>
<dbReference type="GO" id="GO:0016787">
    <property type="term" value="F:hydrolase activity"/>
    <property type="evidence" value="ECO:0007669"/>
    <property type="project" value="UniProtKB-KW"/>
</dbReference>
<proteinExistence type="predicted"/>
<feature type="chain" id="PRO_5046566573" evidence="1">
    <location>
        <begin position="20"/>
        <end position="261"/>
    </location>
</feature>
<accession>A0ABY9RCS0</accession>
<gene>
    <name evidence="2" type="ORF">RF683_03150</name>
</gene>
<keyword evidence="3" id="KW-1185">Reference proteome</keyword>
<dbReference type="PANTHER" id="PTHR48098">
    <property type="entry name" value="ENTEROCHELIN ESTERASE-RELATED"/>
    <property type="match status" value="1"/>
</dbReference>
<keyword evidence="2" id="KW-0378">Hydrolase</keyword>
<dbReference type="InterPro" id="IPR029058">
    <property type="entry name" value="AB_hydrolase_fold"/>
</dbReference>
<dbReference type="Proteomes" id="UP001180481">
    <property type="component" value="Chromosome"/>
</dbReference>
<dbReference type="Gene3D" id="3.40.50.1820">
    <property type="entry name" value="alpha/beta hydrolase"/>
    <property type="match status" value="1"/>
</dbReference>
<evidence type="ECO:0000313" key="3">
    <source>
        <dbReference type="Proteomes" id="UP001180481"/>
    </source>
</evidence>
<keyword evidence="1" id="KW-0732">Signal</keyword>
<evidence type="ECO:0000256" key="1">
    <source>
        <dbReference type="SAM" id="SignalP"/>
    </source>
</evidence>
<reference evidence="2" key="1">
    <citation type="submission" date="2023-09" db="EMBL/GenBank/DDBJ databases">
        <title>Flavobacterium sp. 20NA77.7 isolated from freshwater.</title>
        <authorList>
            <person name="Le V."/>
            <person name="Ko S.-R."/>
            <person name="Ahn C.-Y."/>
            <person name="Oh H.-M."/>
        </authorList>
    </citation>
    <scope>NUCLEOTIDE SEQUENCE</scope>
    <source>
        <strain evidence="2">20NA77.7</strain>
    </source>
</reference>
<dbReference type="RefSeq" id="WP_309532764.1">
    <property type="nucleotide sequence ID" value="NZ_CP133721.1"/>
</dbReference>
<feature type="signal peptide" evidence="1">
    <location>
        <begin position="1"/>
        <end position="19"/>
    </location>
</feature>
<protein>
    <submittedName>
        <fullName evidence="2">Alpha/beta hydrolase-fold protein</fullName>
    </submittedName>
</protein>
<dbReference type="SUPFAM" id="SSF53474">
    <property type="entry name" value="alpha/beta-Hydrolases"/>
    <property type="match status" value="1"/>
</dbReference>
<dbReference type="InterPro" id="IPR000801">
    <property type="entry name" value="Esterase-like"/>
</dbReference>
<dbReference type="InterPro" id="IPR050583">
    <property type="entry name" value="Mycobacterial_A85_antigen"/>
</dbReference>
<dbReference type="Pfam" id="PF00756">
    <property type="entry name" value="Esterase"/>
    <property type="match status" value="1"/>
</dbReference>
<sequence>MKFYCFILLYLFFSMQALGQHTLDSITLSSESLHITKKIWIYKPLLSKSNSKKFSVLYMHDAQNLFDSKKSFSGEWNIDETLDSLHAQTIVVGIEHGNANRINELTPYKNEKYGGGNADAYLEFIVTVVKPYIDSHYSVKVGKNHTGIMGSSLGGLLSYYAILKYPEIFGKAGVFSPAFWINKKEIIDLTEKTKDLDANLYFMCGDHESENMVSDCNEIIHLVNTKRCTCKMLTKKVIIPGGEHNEKLWREQFAKAYLWLF</sequence>